<dbReference type="NCBIfam" id="TIGR00229">
    <property type="entry name" value="sensory_box"/>
    <property type="match status" value="1"/>
</dbReference>
<dbReference type="GO" id="GO:0000981">
    <property type="term" value="F:DNA-binding transcription factor activity, RNA polymerase II-specific"/>
    <property type="evidence" value="ECO:0007669"/>
    <property type="project" value="TreeGrafter"/>
</dbReference>
<evidence type="ECO:0000256" key="2">
    <source>
        <dbReference type="ARBA" id="ARBA00022737"/>
    </source>
</evidence>
<dbReference type="GO" id="GO:0000977">
    <property type="term" value="F:RNA polymerase II transcription regulatory region sequence-specific DNA binding"/>
    <property type="evidence" value="ECO:0007669"/>
    <property type="project" value="TreeGrafter"/>
</dbReference>
<feature type="compositionally biased region" description="Polar residues" evidence="10">
    <location>
        <begin position="458"/>
        <end position="474"/>
    </location>
</feature>
<dbReference type="InterPro" id="IPR013767">
    <property type="entry name" value="PAS_fold"/>
</dbReference>
<dbReference type="InterPro" id="IPR000014">
    <property type="entry name" value="PAS"/>
</dbReference>
<dbReference type="OMA" id="KCKKIKM"/>
<keyword evidence="5" id="KW-0238">DNA-binding</keyword>
<dbReference type="Pfam" id="PF00989">
    <property type="entry name" value="PAS"/>
    <property type="match status" value="1"/>
</dbReference>
<keyword evidence="14" id="KW-1185">Reference proteome</keyword>
<evidence type="ECO:0000259" key="12">
    <source>
        <dbReference type="PROSITE" id="PS50888"/>
    </source>
</evidence>
<dbReference type="PROSITE" id="PS50888">
    <property type="entry name" value="BHLH"/>
    <property type="match status" value="1"/>
</dbReference>
<keyword evidence="9" id="KW-0379">Hydroxylation</keyword>
<evidence type="ECO:0000256" key="1">
    <source>
        <dbReference type="ARBA" id="ARBA00004123"/>
    </source>
</evidence>
<dbReference type="PANTHER" id="PTHR23043:SF40">
    <property type="match status" value="1"/>
</dbReference>
<feature type="domain" description="PAS" evidence="11">
    <location>
        <begin position="136"/>
        <end position="200"/>
    </location>
</feature>
<keyword evidence="8" id="KW-0539">Nucleus</keyword>
<keyword evidence="4" id="KW-0805">Transcription regulation</keyword>
<evidence type="ECO:0000256" key="7">
    <source>
        <dbReference type="ARBA" id="ARBA00023163"/>
    </source>
</evidence>
<dbReference type="CDD" id="cd00130">
    <property type="entry name" value="PAS"/>
    <property type="match status" value="2"/>
</dbReference>
<dbReference type="InterPro" id="IPR035965">
    <property type="entry name" value="PAS-like_dom_sf"/>
</dbReference>
<evidence type="ECO:0000259" key="11">
    <source>
        <dbReference type="PROSITE" id="PS50112"/>
    </source>
</evidence>
<dbReference type="InterPro" id="IPR011598">
    <property type="entry name" value="bHLH_dom"/>
</dbReference>
<dbReference type="Gene3D" id="3.30.450.20">
    <property type="entry name" value="PAS domain"/>
    <property type="match status" value="2"/>
</dbReference>
<feature type="domain" description="BHLH" evidence="12">
    <location>
        <begin position="38"/>
        <end position="91"/>
    </location>
</feature>
<evidence type="ECO:0000256" key="9">
    <source>
        <dbReference type="ARBA" id="ARBA00023278"/>
    </source>
</evidence>
<evidence type="ECO:0000256" key="8">
    <source>
        <dbReference type="ARBA" id="ARBA00023242"/>
    </source>
</evidence>
<evidence type="ECO:0000256" key="5">
    <source>
        <dbReference type="ARBA" id="ARBA00023125"/>
    </source>
</evidence>
<evidence type="ECO:0000313" key="13">
    <source>
        <dbReference type="EnsemblMetazoa" id="G13515.1:cds"/>
    </source>
</evidence>
<dbReference type="FunFam" id="3.30.450.20:FF:000015">
    <property type="entry name" value="Hypoxia-inducible factor 1-alpha isoform 1"/>
    <property type="match status" value="1"/>
</dbReference>
<organism evidence="13 14">
    <name type="scientific">Magallana gigas</name>
    <name type="common">Pacific oyster</name>
    <name type="synonym">Crassostrea gigas</name>
    <dbReference type="NCBI Taxonomy" id="29159"/>
    <lineage>
        <taxon>Eukaryota</taxon>
        <taxon>Metazoa</taxon>
        <taxon>Spiralia</taxon>
        <taxon>Lophotrochozoa</taxon>
        <taxon>Mollusca</taxon>
        <taxon>Bivalvia</taxon>
        <taxon>Autobranchia</taxon>
        <taxon>Pteriomorphia</taxon>
        <taxon>Ostreida</taxon>
        <taxon>Ostreoidea</taxon>
        <taxon>Ostreidae</taxon>
        <taxon>Magallana</taxon>
    </lineage>
</organism>
<dbReference type="InterPro" id="IPR001610">
    <property type="entry name" value="PAC"/>
</dbReference>
<evidence type="ECO:0000313" key="14">
    <source>
        <dbReference type="Proteomes" id="UP000005408"/>
    </source>
</evidence>
<dbReference type="Proteomes" id="UP000005408">
    <property type="component" value="Unassembled WGS sequence"/>
</dbReference>
<sequence length="889" mass="98566">MSVYKKIKMLSVQDNNQLIENVEHLEKMETGVKGRRLTRAEKSRVAAQGRRDKEAVEMANLIDLLPYEPSALSKMDKNSLLELILNYLRMKQYLEKEMAKLSLQDVEPTTEEKSPMPVVKKNGTHHLVLNGVEQCKVEESQLMLEAMNGFLLLLDRKKKILYVSDGVATHLGIDQVQLLGKKVTTLIHPSDIPELKKQFNLKPCEMHCSCPVNMDNSDKHVPHLDDNRVFYLRMKCVLKKNGIRTKQSGFVLMQCSGRLKMRATASRANSYSVDGLICICRPMQTNSVMEIRLDGSMFISRHDLGMKFTFCDPRIATLIGYDPEEVIGKTAYQFHNPLDAKLVGDCHQKLIVKGSSVSNYYRFIGKNCQWVWMQTRATIIYNTSNVPQYIVCMNYIISEEEGEQFLRMQQGHILQSLDGAQAIEPVKSSKSEDQHSDNGYWSSNSPYSSHHPSPGSTDGPTAGSTENLSTGNEFPTGVFQQVVDTINSHSSPPEEVLKILEEIEKEGRKRSPGNTTPYSKTFTASAMDTVTPGNQTPSYQNLLDSEPHSIKSNHIANLPTTSEHNAICENDSTVPSHGLMNVQIAALNSTDFAPGCAVTEALPQEITDFCMQYCNSMADQQAQQVLSELGQNSFGAEFEQFESESEMNGMNHCDLTLNAPESMNGHVSVSNTGTMLNLPQAMTSTASVPPPPQYPLHVGNHIAVPSTTTGSYQYPMSPESWISSPSSYVSHQSPMSSACSPMSSVCSPMHATSPYPCSPHMQEVSGFISSEVTSAPSNIPLSNGNLMSPGSQTNGIISPAYMGQPLPSPGMVNRQNSPPTRRQTRDTNMTELEKVLRGCSSNASIFTTKNNCKESQNSTLLQKMLTGQLSGESYRAMEKQRKKTRHYPF</sequence>
<dbReference type="OrthoDB" id="6021714at2759"/>
<dbReference type="PROSITE" id="PS50112">
    <property type="entry name" value="PAS"/>
    <property type="match status" value="2"/>
</dbReference>
<comment type="subcellular location">
    <subcellularLocation>
        <location evidence="1">Nucleus</location>
    </subcellularLocation>
</comment>
<accession>A0A8W8IDT1</accession>
<evidence type="ECO:0000256" key="10">
    <source>
        <dbReference type="SAM" id="MobiDB-lite"/>
    </source>
</evidence>
<feature type="domain" description="PAS" evidence="11">
    <location>
        <begin position="281"/>
        <end position="354"/>
    </location>
</feature>
<protein>
    <submittedName>
        <fullName evidence="13">Uncharacterized protein</fullName>
    </submittedName>
</protein>
<keyword evidence="2" id="KW-0677">Repeat</keyword>
<dbReference type="GO" id="GO:0005634">
    <property type="term" value="C:nucleus"/>
    <property type="evidence" value="ECO:0007669"/>
    <property type="project" value="UniProtKB-SubCell"/>
</dbReference>
<keyword evidence="3" id="KW-0832">Ubl conjugation</keyword>
<dbReference type="EnsemblMetazoa" id="G13515.1">
    <property type="protein sequence ID" value="G13515.1:cds"/>
    <property type="gene ID" value="G13515"/>
</dbReference>
<evidence type="ECO:0000256" key="3">
    <source>
        <dbReference type="ARBA" id="ARBA00022843"/>
    </source>
</evidence>
<feature type="compositionally biased region" description="Basic and acidic residues" evidence="10">
    <location>
        <begin position="427"/>
        <end position="436"/>
    </location>
</feature>
<dbReference type="SUPFAM" id="SSF55785">
    <property type="entry name" value="PYP-like sensor domain (PAS domain)"/>
    <property type="match status" value="2"/>
</dbReference>
<dbReference type="CDD" id="cd11391">
    <property type="entry name" value="bHLH_PAS"/>
    <property type="match status" value="1"/>
</dbReference>
<name>A0A8W8IDT1_MAGGI</name>
<feature type="region of interest" description="Disordered" evidence="10">
    <location>
        <begin position="426"/>
        <end position="474"/>
    </location>
</feature>
<dbReference type="AlphaFoldDB" id="A0A8W8IDT1"/>
<dbReference type="Pfam" id="PF14598">
    <property type="entry name" value="PAS_11"/>
    <property type="match status" value="1"/>
</dbReference>
<proteinExistence type="predicted"/>
<dbReference type="SMART" id="SM00091">
    <property type="entry name" value="PAS"/>
    <property type="match status" value="2"/>
</dbReference>
<feature type="compositionally biased region" description="Low complexity" evidence="10">
    <location>
        <begin position="438"/>
        <end position="456"/>
    </location>
</feature>
<dbReference type="SMART" id="SM00086">
    <property type="entry name" value="PAC"/>
    <property type="match status" value="1"/>
</dbReference>
<dbReference type="GO" id="GO:0046983">
    <property type="term" value="F:protein dimerization activity"/>
    <property type="evidence" value="ECO:0007669"/>
    <property type="project" value="InterPro"/>
</dbReference>
<dbReference type="PANTHER" id="PTHR23043">
    <property type="entry name" value="HYPOXIA-INDUCIBLE FACTOR 1 ALPHA"/>
    <property type="match status" value="1"/>
</dbReference>
<keyword evidence="6" id="KW-0010">Activator</keyword>
<reference evidence="13" key="1">
    <citation type="submission" date="2022-08" db="UniProtKB">
        <authorList>
            <consortium name="EnsemblMetazoa"/>
        </authorList>
    </citation>
    <scope>IDENTIFICATION</scope>
    <source>
        <strain evidence="13">05x7-T-G4-1.051#20</strain>
    </source>
</reference>
<keyword evidence="7" id="KW-0804">Transcription</keyword>
<evidence type="ECO:0000256" key="4">
    <source>
        <dbReference type="ARBA" id="ARBA00023015"/>
    </source>
</evidence>
<evidence type="ECO:0000256" key="6">
    <source>
        <dbReference type="ARBA" id="ARBA00023159"/>
    </source>
</evidence>